<comment type="similarity">
    <text evidence="1 4">Belongs to the TIFY/JAZ family.</text>
</comment>
<dbReference type="InterPro" id="IPR040390">
    <property type="entry name" value="TIFY/JAZ"/>
</dbReference>
<dbReference type="AlphaFoldDB" id="A0ABC8YF47"/>
<accession>A0ABC8YF47</accession>
<evidence type="ECO:0000256" key="3">
    <source>
        <dbReference type="ARBA" id="ARBA00022843"/>
    </source>
</evidence>
<evidence type="ECO:0000259" key="6">
    <source>
        <dbReference type="PROSITE" id="PS51320"/>
    </source>
</evidence>
<dbReference type="PROSITE" id="PS51320">
    <property type="entry name" value="TIFY"/>
    <property type="match status" value="1"/>
</dbReference>
<evidence type="ECO:0000256" key="1">
    <source>
        <dbReference type="ARBA" id="ARBA00008614"/>
    </source>
</evidence>
<dbReference type="EMBL" id="OZ075126">
    <property type="protein sequence ID" value="CAL4941642.1"/>
    <property type="molecule type" value="Genomic_DNA"/>
</dbReference>
<dbReference type="PANTHER" id="PTHR33077:SF140">
    <property type="entry name" value="PROTEIN TIFY 10B"/>
    <property type="match status" value="1"/>
</dbReference>
<dbReference type="GO" id="GO:0009611">
    <property type="term" value="P:response to wounding"/>
    <property type="evidence" value="ECO:0007669"/>
    <property type="project" value="UniProtKB-UniRule"/>
</dbReference>
<evidence type="ECO:0000256" key="4">
    <source>
        <dbReference type="RuleBase" id="RU369065"/>
    </source>
</evidence>
<dbReference type="GO" id="GO:0031347">
    <property type="term" value="P:regulation of defense response"/>
    <property type="evidence" value="ECO:0007669"/>
    <property type="project" value="UniProtKB-UniRule"/>
</dbReference>
<reference evidence="7 8" key="2">
    <citation type="submission" date="2024-10" db="EMBL/GenBank/DDBJ databases">
        <authorList>
            <person name="Ryan C."/>
        </authorList>
    </citation>
    <scope>NUCLEOTIDE SEQUENCE [LARGE SCALE GENOMIC DNA]</scope>
</reference>
<dbReference type="Proteomes" id="UP001497457">
    <property type="component" value="Chromosome 16b"/>
</dbReference>
<reference evidence="8" key="1">
    <citation type="submission" date="2024-06" db="EMBL/GenBank/DDBJ databases">
        <authorList>
            <person name="Ryan C."/>
        </authorList>
    </citation>
    <scope>NUCLEOTIDE SEQUENCE [LARGE SCALE GENOMIC DNA]</scope>
</reference>
<feature type="region of interest" description="Disordered" evidence="5">
    <location>
        <begin position="153"/>
        <end position="224"/>
    </location>
</feature>
<keyword evidence="4" id="KW-0539">Nucleus</keyword>
<organism evidence="7 8">
    <name type="scientific">Urochloa decumbens</name>
    <dbReference type="NCBI Taxonomy" id="240449"/>
    <lineage>
        <taxon>Eukaryota</taxon>
        <taxon>Viridiplantae</taxon>
        <taxon>Streptophyta</taxon>
        <taxon>Embryophyta</taxon>
        <taxon>Tracheophyta</taxon>
        <taxon>Spermatophyta</taxon>
        <taxon>Magnoliopsida</taxon>
        <taxon>Liliopsida</taxon>
        <taxon>Poales</taxon>
        <taxon>Poaceae</taxon>
        <taxon>PACMAD clade</taxon>
        <taxon>Panicoideae</taxon>
        <taxon>Panicodae</taxon>
        <taxon>Paniceae</taxon>
        <taxon>Melinidinae</taxon>
        <taxon>Urochloa</taxon>
    </lineage>
</organism>
<evidence type="ECO:0000313" key="7">
    <source>
        <dbReference type="EMBL" id="CAL4941642.1"/>
    </source>
</evidence>
<gene>
    <name evidence="7" type="ORF">URODEC1_LOCUS33132</name>
</gene>
<dbReference type="Pfam" id="PF09425">
    <property type="entry name" value="Jas_motif"/>
    <property type="match status" value="1"/>
</dbReference>
<dbReference type="GO" id="GO:2000022">
    <property type="term" value="P:regulation of jasmonic acid mediated signaling pathway"/>
    <property type="evidence" value="ECO:0007669"/>
    <property type="project" value="UniProtKB-UniRule"/>
</dbReference>
<keyword evidence="2 4" id="KW-1184">Jasmonic acid signaling pathway</keyword>
<feature type="domain" description="Tify" evidence="6">
    <location>
        <begin position="95"/>
        <end position="130"/>
    </location>
</feature>
<comment type="function">
    <text evidence="4">Repressor of jasmonate responses.</text>
</comment>
<evidence type="ECO:0000256" key="5">
    <source>
        <dbReference type="SAM" id="MobiDB-lite"/>
    </source>
</evidence>
<evidence type="ECO:0000256" key="2">
    <source>
        <dbReference type="ARBA" id="ARBA00022819"/>
    </source>
</evidence>
<comment type="domain">
    <text evidence="4">The jas domain is required for interaction with COI1.</text>
</comment>
<protein>
    <recommendedName>
        <fullName evidence="4">Protein TIFY</fullName>
    </recommendedName>
    <alternativeName>
        <fullName evidence="4">Jasmonate ZIM domain-containing protein</fullName>
    </alternativeName>
</protein>
<dbReference type="InterPro" id="IPR018467">
    <property type="entry name" value="CCT_CS"/>
</dbReference>
<proteinExistence type="inferred from homology"/>
<name>A0ABC8YF47_9POAL</name>
<dbReference type="Pfam" id="PF06200">
    <property type="entry name" value="tify"/>
    <property type="match status" value="1"/>
</dbReference>
<dbReference type="PANTHER" id="PTHR33077">
    <property type="entry name" value="PROTEIN TIFY 4A-RELATED-RELATED"/>
    <property type="match status" value="1"/>
</dbReference>
<keyword evidence="3" id="KW-0832">Ubl conjugation</keyword>
<sequence>MAAEGSGRGRRARFAVTCALMQRYMRENQRRAQQGGNNNLAAGRLLRLPPPLPLPAAVAPPSWENDGDRRTMQLFPVRAGGAAAMAQPAPQQRPPELMRAPMTIFYGGQVITVENVPVDKGHQLVHMVARSSVVNAPPRAPPEVVVLDVPEDDDDEPEVIGESSAGGNQQGSMARKASLERFLRKRKRRVNGGFDPEHNEDAWPPAKKMDAGSGGEPFEDDVPDALWLRL</sequence>
<dbReference type="InterPro" id="IPR010399">
    <property type="entry name" value="Tify_dom"/>
</dbReference>
<dbReference type="GO" id="GO:0005634">
    <property type="term" value="C:nucleus"/>
    <property type="evidence" value="ECO:0007669"/>
    <property type="project" value="UniProtKB-SubCell"/>
</dbReference>
<comment type="subcellular location">
    <subcellularLocation>
        <location evidence="4">Nucleus</location>
    </subcellularLocation>
</comment>
<evidence type="ECO:0000313" key="8">
    <source>
        <dbReference type="Proteomes" id="UP001497457"/>
    </source>
</evidence>
<keyword evidence="8" id="KW-1185">Reference proteome</keyword>